<gene>
    <name evidence="3" type="ORF">JX265_010467</name>
</gene>
<keyword evidence="1" id="KW-0472">Membrane</keyword>
<dbReference type="SUPFAM" id="SSF54637">
    <property type="entry name" value="Thioesterase/thiol ester dehydrase-isomerase"/>
    <property type="match status" value="1"/>
</dbReference>
<evidence type="ECO:0000256" key="1">
    <source>
        <dbReference type="SAM" id="Phobius"/>
    </source>
</evidence>
<name>A0A9P9WEJ9_9PEZI</name>
<dbReference type="InterPro" id="IPR029069">
    <property type="entry name" value="HotDog_dom_sf"/>
</dbReference>
<evidence type="ECO:0000313" key="4">
    <source>
        <dbReference type="Proteomes" id="UP000829685"/>
    </source>
</evidence>
<dbReference type="PANTHER" id="PTHR47260">
    <property type="entry name" value="UPF0644 PROTEIN PB2B4.06"/>
    <property type="match status" value="1"/>
</dbReference>
<keyword evidence="1" id="KW-0812">Transmembrane</keyword>
<keyword evidence="1" id="KW-1133">Transmembrane helix</keyword>
<proteinExistence type="predicted"/>
<dbReference type="EMBL" id="JAFIMR010000034">
    <property type="protein sequence ID" value="KAI1859464.1"/>
    <property type="molecule type" value="Genomic_DNA"/>
</dbReference>
<dbReference type="Pfam" id="PF03061">
    <property type="entry name" value="4HBT"/>
    <property type="match status" value="1"/>
</dbReference>
<organism evidence="3 4">
    <name type="scientific">Neoarthrinium moseri</name>
    <dbReference type="NCBI Taxonomy" id="1658444"/>
    <lineage>
        <taxon>Eukaryota</taxon>
        <taxon>Fungi</taxon>
        <taxon>Dikarya</taxon>
        <taxon>Ascomycota</taxon>
        <taxon>Pezizomycotina</taxon>
        <taxon>Sordariomycetes</taxon>
        <taxon>Xylariomycetidae</taxon>
        <taxon>Amphisphaeriales</taxon>
        <taxon>Apiosporaceae</taxon>
        <taxon>Neoarthrinium</taxon>
    </lineage>
</organism>
<dbReference type="Proteomes" id="UP000829685">
    <property type="component" value="Unassembled WGS sequence"/>
</dbReference>
<dbReference type="InterPro" id="IPR006683">
    <property type="entry name" value="Thioestr_dom"/>
</dbReference>
<dbReference type="AlphaFoldDB" id="A0A9P9WEJ9"/>
<dbReference type="InterPro" id="IPR052061">
    <property type="entry name" value="PTE-AB_protein"/>
</dbReference>
<reference evidence="3" key="1">
    <citation type="submission" date="2021-03" db="EMBL/GenBank/DDBJ databases">
        <title>Revisited historic fungal species revealed as producer of novel bioactive compounds through whole genome sequencing and comparative genomics.</title>
        <authorList>
            <person name="Vignolle G.A."/>
            <person name="Hochenegger N."/>
            <person name="Mach R.L."/>
            <person name="Mach-Aigner A.R."/>
            <person name="Javad Rahimi M."/>
            <person name="Salim K.A."/>
            <person name="Chan C.M."/>
            <person name="Lim L.B.L."/>
            <person name="Cai F."/>
            <person name="Druzhinina I.S."/>
            <person name="U'Ren J.M."/>
            <person name="Derntl C."/>
        </authorList>
    </citation>
    <scope>NUCLEOTIDE SEQUENCE</scope>
    <source>
        <strain evidence="3">TUCIM 5799</strain>
    </source>
</reference>
<keyword evidence="4" id="KW-1185">Reference proteome</keyword>
<accession>A0A9P9WEJ9</accession>
<comment type="caution">
    <text evidence="3">The sequence shown here is derived from an EMBL/GenBank/DDBJ whole genome shotgun (WGS) entry which is preliminary data.</text>
</comment>
<dbReference type="PANTHER" id="PTHR47260:SF7">
    <property type="entry name" value="THIOESTERASE FAMILY PROTEIN (AFU_ORTHOLOGUE AFUA_1G10800)"/>
    <property type="match status" value="1"/>
</dbReference>
<sequence>MSAARSGCRALCALRAYNTTAAPRVQIPRRAVDRLSRQIVRTYSEASSTTQPPKPSFLRRAATFIATGIVFTTLGFAMAAAPALPALNGILTPPTDEETLTMFKPEDPKEIEVEEYINNHWVSAEMRKKPGFAELRPHMKIPAPFRANNLTAGVLLGPNKVVVPPIAWVEEGGKSIVSISYLGPELCGHPGIVHGGFLATMLDEGMARCCFGALPHNIGMTANLNINYRAPAKASSYVVLRAETTKVEGRKAEVVGRIETLPEKEGDAPLVLAEATALFVSPKQAAMMKNVYPVQ</sequence>
<dbReference type="Gene3D" id="3.10.129.10">
    <property type="entry name" value="Hotdog Thioesterase"/>
    <property type="match status" value="1"/>
</dbReference>
<dbReference type="CDD" id="cd03443">
    <property type="entry name" value="PaaI_thioesterase"/>
    <property type="match status" value="1"/>
</dbReference>
<feature type="domain" description="Thioesterase" evidence="2">
    <location>
        <begin position="191"/>
        <end position="262"/>
    </location>
</feature>
<feature type="transmembrane region" description="Helical" evidence="1">
    <location>
        <begin position="61"/>
        <end position="84"/>
    </location>
</feature>
<evidence type="ECO:0000259" key="2">
    <source>
        <dbReference type="Pfam" id="PF03061"/>
    </source>
</evidence>
<evidence type="ECO:0000313" key="3">
    <source>
        <dbReference type="EMBL" id="KAI1859464.1"/>
    </source>
</evidence>
<protein>
    <recommendedName>
        <fullName evidence="2">Thioesterase domain-containing protein</fullName>
    </recommendedName>
</protein>